<evidence type="ECO:0000313" key="8">
    <source>
        <dbReference type="Proteomes" id="UP000777482"/>
    </source>
</evidence>
<evidence type="ECO:0000256" key="6">
    <source>
        <dbReference type="RuleBase" id="RU363053"/>
    </source>
</evidence>
<keyword evidence="5" id="KW-0472">Membrane</keyword>
<gene>
    <name evidence="7" type="primary">SYM1</name>
    <name evidence="7" type="ORF">C6P46_001790</name>
</gene>
<comment type="similarity">
    <text evidence="2 6">Belongs to the peroxisomal membrane protein PXMP2/4 family.</text>
</comment>
<evidence type="ECO:0000256" key="5">
    <source>
        <dbReference type="ARBA" id="ARBA00023136"/>
    </source>
</evidence>
<keyword evidence="3" id="KW-0812">Transmembrane</keyword>
<dbReference type="Proteomes" id="UP000777482">
    <property type="component" value="Unassembled WGS sequence"/>
</dbReference>
<reference evidence="7 8" key="1">
    <citation type="submission" date="2020-11" db="EMBL/GenBank/DDBJ databases">
        <title>Kefir isolates.</title>
        <authorList>
            <person name="Marcisauskas S."/>
            <person name="Kim Y."/>
            <person name="Blasche S."/>
        </authorList>
    </citation>
    <scope>NUCLEOTIDE SEQUENCE [LARGE SCALE GENOMIC DNA]</scope>
    <source>
        <strain evidence="7 8">KR</strain>
    </source>
</reference>
<evidence type="ECO:0000256" key="2">
    <source>
        <dbReference type="ARBA" id="ARBA00006824"/>
    </source>
</evidence>
<comment type="subcellular location">
    <subcellularLocation>
        <location evidence="1">Membrane</location>
        <topology evidence="1">Multi-pass membrane protein</topology>
    </subcellularLocation>
</comment>
<accession>A0A9P7B278</accession>
<evidence type="ECO:0000313" key="7">
    <source>
        <dbReference type="EMBL" id="KAG0654299.1"/>
    </source>
</evidence>
<proteinExistence type="inferred from homology"/>
<dbReference type="Pfam" id="PF04117">
    <property type="entry name" value="Mpv17_PMP22"/>
    <property type="match status" value="1"/>
</dbReference>
<evidence type="ECO:0000256" key="4">
    <source>
        <dbReference type="ARBA" id="ARBA00022989"/>
    </source>
</evidence>
<dbReference type="OrthoDB" id="430207at2759"/>
<evidence type="ECO:0000256" key="1">
    <source>
        <dbReference type="ARBA" id="ARBA00004141"/>
    </source>
</evidence>
<dbReference type="PANTHER" id="PTHR11266">
    <property type="entry name" value="PEROXISOMAL MEMBRANE PROTEIN 2, PXMP2 MPV17"/>
    <property type="match status" value="1"/>
</dbReference>
<dbReference type="PANTHER" id="PTHR11266:SF17">
    <property type="entry name" value="PROTEIN MPV17"/>
    <property type="match status" value="1"/>
</dbReference>
<dbReference type="AlphaFoldDB" id="A0A9P7B278"/>
<evidence type="ECO:0000256" key="3">
    <source>
        <dbReference type="ARBA" id="ARBA00022692"/>
    </source>
</evidence>
<sequence length="205" mass="22608">MAGLLRAYNSALVRRPYATGMVSAAVLFGAGDVLAQQGIEKKGANHDPAPIRSCERSGYPHTVVRTVTRAEGLIFAPLITRVYGGIDRIRFSSKVTTTVARVAVDQFVLTPCVLSLFFTCQSLLEGKGFGEAKRRIETSWWPTIQRNWSLWIPVQAINFSIVPLHYRLLVVNFTSLFWNAYLSYANAQQGTPAEAAIKDVMGEVA</sequence>
<organism evidence="7 8">
    <name type="scientific">Rhodotorula mucilaginosa</name>
    <name type="common">Yeast</name>
    <name type="synonym">Rhodotorula rubra</name>
    <dbReference type="NCBI Taxonomy" id="5537"/>
    <lineage>
        <taxon>Eukaryota</taxon>
        <taxon>Fungi</taxon>
        <taxon>Dikarya</taxon>
        <taxon>Basidiomycota</taxon>
        <taxon>Pucciniomycotina</taxon>
        <taxon>Microbotryomycetes</taxon>
        <taxon>Sporidiobolales</taxon>
        <taxon>Sporidiobolaceae</taxon>
        <taxon>Rhodotorula</taxon>
    </lineage>
</organism>
<keyword evidence="8" id="KW-1185">Reference proteome</keyword>
<dbReference type="EMBL" id="PUHQ01000153">
    <property type="protein sequence ID" value="KAG0654299.1"/>
    <property type="molecule type" value="Genomic_DNA"/>
</dbReference>
<keyword evidence="4" id="KW-1133">Transmembrane helix</keyword>
<comment type="caution">
    <text evidence="7">The sequence shown here is derived from an EMBL/GenBank/DDBJ whole genome shotgun (WGS) entry which is preliminary data.</text>
</comment>
<dbReference type="GO" id="GO:0005739">
    <property type="term" value="C:mitochondrion"/>
    <property type="evidence" value="ECO:0007669"/>
    <property type="project" value="TreeGrafter"/>
</dbReference>
<dbReference type="InterPro" id="IPR007248">
    <property type="entry name" value="Mpv17_PMP22"/>
</dbReference>
<name>A0A9P7B278_RHOMI</name>
<dbReference type="GO" id="GO:0016020">
    <property type="term" value="C:membrane"/>
    <property type="evidence" value="ECO:0007669"/>
    <property type="project" value="UniProtKB-SubCell"/>
</dbReference>
<protein>
    <submittedName>
        <fullName evidence="7">Protein required for ethanol metabolism</fullName>
    </submittedName>
</protein>